<keyword evidence="4" id="KW-1185">Reference proteome</keyword>
<dbReference type="GO" id="GO:0005634">
    <property type="term" value="C:nucleus"/>
    <property type="evidence" value="ECO:0007669"/>
    <property type="project" value="UniProtKB-SubCell"/>
</dbReference>
<sequence>MTDTLGNIEIQEIESINVMPMDTPIPYGEVMPGDTSNDAEELNIQPCLGLEFESLEKVREFYNSFAKKNGFGIRIRSSKPKMTVLVCCCEGQHKVKGLVDKDTHDNICQSIRKCSTLRTSCQASPIVSRGDIASNWVIKSFSNDHNHVMLSPKSVCYMRCHKKMSVVAQSLVEKFEEEGLLTGKVASIFNNSDSYFSDRDCWNHIRNLRRKNLDLGDVEVVFNYCKRKQVENPNFFYEIQCDDDSRMVNFLWVDARSRVAYQKFGDVITFDTTYKTNKYNESEKSFTWLFQTWLEAMGGKKSVSIITNQDLTIGVAIKKSTFKRELKRCIRESPCIDIFEEEWKRLMKEYNLEGNEWLQGLYRIKESWIPIFNRSTFFAGMNTTQRSEGINAFFDSFVHSRTRLQEFVVNFEKAVDCRLEAKEREDYKSRHKSRILSTGSKVEHHAEFFYTRNVFGKFQDELRKVNEFTKKKIRRDGPSHVYQ</sequence>
<evidence type="ECO:0000256" key="1">
    <source>
        <dbReference type="RuleBase" id="RU367018"/>
    </source>
</evidence>
<comment type="caution">
    <text evidence="3">The sequence shown here is derived from an EMBL/GenBank/DDBJ whole genome shotgun (WGS) entry which is preliminary data.</text>
</comment>
<dbReference type="GO" id="GO:0008270">
    <property type="term" value="F:zinc ion binding"/>
    <property type="evidence" value="ECO:0007669"/>
    <property type="project" value="UniProtKB-UniRule"/>
</dbReference>
<dbReference type="Proteomes" id="UP000289340">
    <property type="component" value="Chromosome 15"/>
</dbReference>
<keyword evidence="1" id="KW-0863">Zinc-finger</keyword>
<comment type="similarity">
    <text evidence="1">Belongs to the FHY3/FAR1 family.</text>
</comment>
<dbReference type="PANTHER" id="PTHR31669">
    <property type="entry name" value="PROTEIN FAR1-RELATED SEQUENCE 10-RELATED"/>
    <property type="match status" value="1"/>
</dbReference>
<dbReference type="Pfam" id="PF03101">
    <property type="entry name" value="FAR1"/>
    <property type="match status" value="1"/>
</dbReference>
<dbReference type="GO" id="GO:0006355">
    <property type="term" value="P:regulation of DNA-templated transcription"/>
    <property type="evidence" value="ECO:0007669"/>
    <property type="project" value="UniProtKB-UniRule"/>
</dbReference>
<evidence type="ECO:0000313" key="3">
    <source>
        <dbReference type="EMBL" id="RZB65197.1"/>
    </source>
</evidence>
<reference evidence="3 4" key="1">
    <citation type="submission" date="2018-09" db="EMBL/GenBank/DDBJ databases">
        <title>A high-quality reference genome of wild soybean provides a powerful tool to mine soybean genomes.</title>
        <authorList>
            <person name="Xie M."/>
            <person name="Chung C.Y.L."/>
            <person name="Li M.-W."/>
            <person name="Wong F.-L."/>
            <person name="Chan T.-F."/>
            <person name="Lam H.-M."/>
        </authorList>
    </citation>
    <scope>NUCLEOTIDE SEQUENCE [LARGE SCALE GENOMIC DNA]</scope>
    <source>
        <strain evidence="4">cv. W05</strain>
        <tissue evidence="3">Hypocotyl of etiolated seedlings</tissue>
    </source>
</reference>
<evidence type="ECO:0000259" key="2">
    <source>
        <dbReference type="Pfam" id="PF03101"/>
    </source>
</evidence>
<dbReference type="EMBL" id="QZWG01000015">
    <property type="protein sequence ID" value="RZB65197.1"/>
    <property type="molecule type" value="Genomic_DNA"/>
</dbReference>
<dbReference type="InterPro" id="IPR031052">
    <property type="entry name" value="FHY3/FAR1"/>
</dbReference>
<comment type="subcellular location">
    <subcellularLocation>
        <location evidence="1">Nucleus</location>
    </subcellularLocation>
</comment>
<feature type="non-terminal residue" evidence="3">
    <location>
        <position position="483"/>
    </location>
</feature>
<organism evidence="3 4">
    <name type="scientific">Glycine soja</name>
    <name type="common">Wild soybean</name>
    <dbReference type="NCBI Taxonomy" id="3848"/>
    <lineage>
        <taxon>Eukaryota</taxon>
        <taxon>Viridiplantae</taxon>
        <taxon>Streptophyta</taxon>
        <taxon>Embryophyta</taxon>
        <taxon>Tracheophyta</taxon>
        <taxon>Spermatophyta</taxon>
        <taxon>Magnoliopsida</taxon>
        <taxon>eudicotyledons</taxon>
        <taxon>Gunneridae</taxon>
        <taxon>Pentapetalae</taxon>
        <taxon>rosids</taxon>
        <taxon>fabids</taxon>
        <taxon>Fabales</taxon>
        <taxon>Fabaceae</taxon>
        <taxon>Papilionoideae</taxon>
        <taxon>50 kb inversion clade</taxon>
        <taxon>NPAAA clade</taxon>
        <taxon>indigoferoid/millettioid clade</taxon>
        <taxon>Phaseoleae</taxon>
        <taxon>Glycine</taxon>
        <taxon>Glycine subgen. Soja</taxon>
    </lineage>
</organism>
<proteinExistence type="inferred from homology"/>
<dbReference type="AlphaFoldDB" id="A0A445GV61"/>
<gene>
    <name evidence="3" type="ORF">D0Y65_041305</name>
</gene>
<dbReference type="InterPro" id="IPR004330">
    <property type="entry name" value="FAR1_DNA_bnd_dom"/>
</dbReference>
<dbReference type="PANTHER" id="PTHR31669:SF302">
    <property type="entry name" value="PROTEIN FAR1-RELATED SEQUENCE"/>
    <property type="match status" value="1"/>
</dbReference>
<keyword evidence="1" id="KW-0539">Nucleus</keyword>
<evidence type="ECO:0000313" key="4">
    <source>
        <dbReference type="Proteomes" id="UP000289340"/>
    </source>
</evidence>
<name>A0A445GV61_GLYSO</name>
<feature type="domain" description="FAR1" evidence="2">
    <location>
        <begin position="60"/>
        <end position="149"/>
    </location>
</feature>
<protein>
    <recommendedName>
        <fullName evidence="1">Protein FAR1-RELATED SEQUENCE</fullName>
    </recommendedName>
</protein>
<keyword evidence="1" id="KW-0862">Zinc</keyword>
<keyword evidence="1" id="KW-0479">Metal-binding</keyword>
<accession>A0A445GV61</accession>
<comment type="function">
    <text evidence="1">Putative transcription activator involved in regulating light control of development.</text>
</comment>